<dbReference type="Proteomes" id="UP001177021">
    <property type="component" value="Unassembled WGS sequence"/>
</dbReference>
<keyword evidence="2" id="KW-1185">Reference proteome</keyword>
<evidence type="ECO:0000313" key="1">
    <source>
        <dbReference type="EMBL" id="CAJ2673490.1"/>
    </source>
</evidence>
<comment type="caution">
    <text evidence="1">The sequence shown here is derived from an EMBL/GenBank/DDBJ whole genome shotgun (WGS) entry which is preliminary data.</text>
</comment>
<evidence type="ECO:0000313" key="2">
    <source>
        <dbReference type="Proteomes" id="UP001177021"/>
    </source>
</evidence>
<reference evidence="1" key="1">
    <citation type="submission" date="2023-10" db="EMBL/GenBank/DDBJ databases">
        <authorList>
            <person name="Rodriguez Cubillos JULIANA M."/>
            <person name="De Vega J."/>
        </authorList>
    </citation>
    <scope>NUCLEOTIDE SEQUENCE</scope>
</reference>
<gene>
    <name evidence="1" type="ORF">MILVUS5_LOCUS36942</name>
</gene>
<proteinExistence type="predicted"/>
<accession>A0ACB0LYE3</accession>
<dbReference type="EMBL" id="CASHSV030000716">
    <property type="protein sequence ID" value="CAJ2673490.1"/>
    <property type="molecule type" value="Genomic_DNA"/>
</dbReference>
<name>A0ACB0LYE3_TRIPR</name>
<sequence>MKMNGLSARFGVLLCNVVARENDGKRSQSRHGRGNSTTQAPPPQPPPPPPSDIRRCHEEEEIACALLLFNTKISIRDYRKSSKITNDFGRVRPTMQFVRGASSVKAIEHNSKGRVRPTMQFVRGASSVKGSSASQTLTAEVDSRSIYVGNVDYACTAEIVRRHFQSCGIVNRVTILMNEFSLPKGCAYVEFLKIDAVPKALLLNESELHGRKIKVCAKRTNIPGMNQYFGRYTWVLRSRRPPPLYPRPGYGSVPRCRRSMRYRPY</sequence>
<protein>
    <submittedName>
        <fullName evidence="1">Uncharacterized protein</fullName>
    </submittedName>
</protein>
<organism evidence="1 2">
    <name type="scientific">Trifolium pratense</name>
    <name type="common">Red clover</name>
    <dbReference type="NCBI Taxonomy" id="57577"/>
    <lineage>
        <taxon>Eukaryota</taxon>
        <taxon>Viridiplantae</taxon>
        <taxon>Streptophyta</taxon>
        <taxon>Embryophyta</taxon>
        <taxon>Tracheophyta</taxon>
        <taxon>Spermatophyta</taxon>
        <taxon>Magnoliopsida</taxon>
        <taxon>eudicotyledons</taxon>
        <taxon>Gunneridae</taxon>
        <taxon>Pentapetalae</taxon>
        <taxon>rosids</taxon>
        <taxon>fabids</taxon>
        <taxon>Fabales</taxon>
        <taxon>Fabaceae</taxon>
        <taxon>Papilionoideae</taxon>
        <taxon>50 kb inversion clade</taxon>
        <taxon>NPAAA clade</taxon>
        <taxon>Hologalegina</taxon>
        <taxon>IRL clade</taxon>
        <taxon>Trifolieae</taxon>
        <taxon>Trifolium</taxon>
    </lineage>
</organism>